<evidence type="ECO:0000313" key="3">
    <source>
        <dbReference type="EMBL" id="RIJ33291.1"/>
    </source>
</evidence>
<feature type="transmembrane region" description="Helical" evidence="1">
    <location>
        <begin position="223"/>
        <end position="249"/>
    </location>
</feature>
<dbReference type="AlphaFoldDB" id="A0A0D5CJ87"/>
<feature type="transmembrane region" description="Helical" evidence="1">
    <location>
        <begin position="178"/>
        <end position="203"/>
    </location>
</feature>
<dbReference type="PATRIC" id="fig|33014.5.peg.2390"/>
<dbReference type="EMBL" id="CP011043">
    <property type="protein sequence ID" value="AJW79681.1"/>
    <property type="molecule type" value="Genomic_DNA"/>
</dbReference>
<keyword evidence="1" id="KW-0472">Membrane</keyword>
<keyword evidence="1" id="KW-0812">Transmembrane</keyword>
<dbReference type="Proteomes" id="UP000032604">
    <property type="component" value="Chromosome"/>
</dbReference>
<organism evidence="2 4">
    <name type="scientific">Clavibacter michiganensis subsp. insidiosus</name>
    <dbReference type="NCBI Taxonomy" id="33014"/>
    <lineage>
        <taxon>Bacteria</taxon>
        <taxon>Bacillati</taxon>
        <taxon>Actinomycetota</taxon>
        <taxon>Actinomycetes</taxon>
        <taxon>Micrococcales</taxon>
        <taxon>Microbacteriaceae</taxon>
        <taxon>Clavibacter</taxon>
    </lineage>
</organism>
<sequence>MSVRGLAASELTKARTLRAMPILAAVAVLATWPMAWTNAASGADIPADDPRLFSSVPIPTEYQGFEMAGFGYVLIVALGALWAGGEHGAGRQIRSTLLASPRRVPVFVVSAALLAVVTAVVASLTMWGAIVITHASSGGDVDPWRLTPAIWVHLGGVTLAWVLTALMAFAIGSLARTAILPLVLLLPLVVGIGDLLAGAWAGARFLPVTAGAAMYSDPAAGAYLPPVVGGLVQAAWAVVLLGVALVVFARRDA</sequence>
<dbReference type="OrthoDB" id="3294220at2"/>
<reference evidence="2 4" key="1">
    <citation type="journal article" date="2015" name="Genome Announc.">
        <title>Complete Genome Sequence of Clavibacter michiganensis subsp. insidiosus R1-1 Using PacBio Single-Molecule Real-Time Technology.</title>
        <authorList>
            <person name="Lu Y."/>
            <person name="Samac D.A."/>
            <person name="Glazebrook J."/>
            <person name="Ishimaru C.A."/>
        </authorList>
    </citation>
    <scope>NUCLEOTIDE SEQUENCE [LARGE SCALE GENOMIC DNA]</scope>
    <source>
        <strain evidence="2 4">R1-1</strain>
    </source>
</reference>
<feature type="transmembrane region" description="Helical" evidence="1">
    <location>
        <begin position="66"/>
        <end position="85"/>
    </location>
</feature>
<dbReference type="RefSeq" id="WP_045529118.1">
    <property type="nucleotide sequence ID" value="NZ_CP011043.1"/>
</dbReference>
<name>A0A0D5CJ87_9MICO</name>
<gene>
    <name evidence="3" type="ORF">DZF93_09675</name>
    <name evidence="2" type="ORF">VO01_11565</name>
</gene>
<evidence type="ECO:0000256" key="1">
    <source>
        <dbReference type="SAM" id="Phobius"/>
    </source>
</evidence>
<keyword evidence="1" id="KW-1133">Transmembrane helix</keyword>
<reference evidence="3 5" key="2">
    <citation type="submission" date="2018-08" db="EMBL/GenBank/DDBJ databases">
        <title>Genome Sequence of Clavibacter michiganensis Subspecies type strains, and the Atypical Peach-Colored Strains Isolated from Tomato.</title>
        <authorList>
            <person name="Osdaghi E."/>
            <person name="Portier P."/>
            <person name="Briand M."/>
            <person name="Jacques M.-A."/>
        </authorList>
    </citation>
    <scope>NUCLEOTIDE SEQUENCE [LARGE SCALE GENOMIC DNA]</scope>
    <source>
        <strain evidence="3 5">CFBP 6488</strain>
    </source>
</reference>
<evidence type="ECO:0000313" key="5">
    <source>
        <dbReference type="Proteomes" id="UP000266634"/>
    </source>
</evidence>
<feature type="transmembrane region" description="Helical" evidence="1">
    <location>
        <begin position="106"/>
        <end position="130"/>
    </location>
</feature>
<evidence type="ECO:0000313" key="4">
    <source>
        <dbReference type="Proteomes" id="UP000032604"/>
    </source>
</evidence>
<dbReference type="EMBL" id="QWEA01000358">
    <property type="protein sequence ID" value="RIJ33291.1"/>
    <property type="molecule type" value="Genomic_DNA"/>
</dbReference>
<evidence type="ECO:0000313" key="2">
    <source>
        <dbReference type="EMBL" id="AJW79681.1"/>
    </source>
</evidence>
<evidence type="ECO:0008006" key="6">
    <source>
        <dbReference type="Google" id="ProtNLM"/>
    </source>
</evidence>
<dbReference type="HOGENOM" id="CLU_1061371_0_0_11"/>
<proteinExistence type="predicted"/>
<dbReference type="KEGG" id="cmh:VO01_11565"/>
<protein>
    <recommendedName>
        <fullName evidence="6">ABC transporter permease</fullName>
    </recommendedName>
</protein>
<feature type="transmembrane region" description="Helical" evidence="1">
    <location>
        <begin position="150"/>
        <end position="171"/>
    </location>
</feature>
<accession>A0A0D5CJ87</accession>
<dbReference type="Proteomes" id="UP000266634">
    <property type="component" value="Unassembled WGS sequence"/>
</dbReference>